<keyword evidence="3" id="KW-1185">Reference proteome</keyword>
<dbReference type="Proteomes" id="UP000272560">
    <property type="component" value="Unassembled WGS sequence"/>
</dbReference>
<dbReference type="InterPro" id="IPR025669">
    <property type="entry name" value="AAA_dom"/>
</dbReference>
<dbReference type="InterPro" id="IPR011006">
    <property type="entry name" value="CheY-like_superfamily"/>
</dbReference>
<dbReference type="GO" id="GO:0051782">
    <property type="term" value="P:negative regulation of cell division"/>
    <property type="evidence" value="ECO:0007669"/>
    <property type="project" value="TreeGrafter"/>
</dbReference>
<feature type="domain" description="AAA" evidence="1">
    <location>
        <begin position="146"/>
        <end position="298"/>
    </location>
</feature>
<evidence type="ECO:0000313" key="3">
    <source>
        <dbReference type="Proteomes" id="UP000272560"/>
    </source>
</evidence>
<gene>
    <name evidence="2" type="ORF">D6T63_00360</name>
</gene>
<dbReference type="Pfam" id="PF13614">
    <property type="entry name" value="AAA_31"/>
    <property type="match status" value="1"/>
</dbReference>
<dbReference type="GO" id="GO:0005829">
    <property type="term" value="C:cytosol"/>
    <property type="evidence" value="ECO:0007669"/>
    <property type="project" value="TreeGrafter"/>
</dbReference>
<dbReference type="InterPro" id="IPR027417">
    <property type="entry name" value="P-loop_NTPase"/>
</dbReference>
<dbReference type="PANTHER" id="PTHR43384:SF13">
    <property type="entry name" value="SLR0110 PROTEIN"/>
    <property type="match status" value="1"/>
</dbReference>
<reference evidence="2 3" key="1">
    <citation type="submission" date="2018-09" db="EMBL/GenBank/DDBJ databases">
        <title>Novel species of Arthrobacter.</title>
        <authorList>
            <person name="Liu Q."/>
            <person name="Xin Y.-H."/>
        </authorList>
    </citation>
    <scope>NUCLEOTIDE SEQUENCE [LARGE SCALE GENOMIC DNA]</scope>
    <source>
        <strain evidence="2 3">Hz2</strain>
    </source>
</reference>
<dbReference type="EMBL" id="QZVT01000001">
    <property type="protein sequence ID" value="RJT82953.1"/>
    <property type="molecule type" value="Genomic_DNA"/>
</dbReference>
<dbReference type="RefSeq" id="WP_120147059.1">
    <property type="nucleotide sequence ID" value="NZ_QZVT01000001.1"/>
</dbReference>
<name>A0A3A5MF15_9MICC</name>
<accession>A0A3A5MF15</accession>
<dbReference type="SUPFAM" id="SSF52172">
    <property type="entry name" value="CheY-like"/>
    <property type="match status" value="1"/>
</dbReference>
<dbReference type="GO" id="GO:0009898">
    <property type="term" value="C:cytoplasmic side of plasma membrane"/>
    <property type="evidence" value="ECO:0007669"/>
    <property type="project" value="TreeGrafter"/>
</dbReference>
<dbReference type="Gene3D" id="3.40.50.2300">
    <property type="match status" value="1"/>
</dbReference>
<organism evidence="2 3">
    <name type="scientific">Arthrobacter cheniae</name>
    <dbReference type="NCBI Taxonomy" id="1258888"/>
    <lineage>
        <taxon>Bacteria</taxon>
        <taxon>Bacillati</taxon>
        <taxon>Actinomycetota</taxon>
        <taxon>Actinomycetes</taxon>
        <taxon>Micrococcales</taxon>
        <taxon>Micrococcaceae</taxon>
        <taxon>Arthrobacter</taxon>
    </lineage>
</organism>
<dbReference type="InterPro" id="IPR050625">
    <property type="entry name" value="ParA/MinD_ATPase"/>
</dbReference>
<evidence type="ECO:0000259" key="1">
    <source>
        <dbReference type="Pfam" id="PF13614"/>
    </source>
</evidence>
<dbReference type="Gene3D" id="3.40.50.300">
    <property type="entry name" value="P-loop containing nucleotide triphosphate hydrolases"/>
    <property type="match status" value="1"/>
</dbReference>
<sequence>MSRFVLITPGSEFEQKVRRAVAGGMHGEVKSLPASVLTSEAHEILQQLSPERPEVLIFGPGLPVEDALRLATVFDVQFPEVSLILVHDSQPDVVLQAMRAGVRDVLSPLADVASIRTQLEHACQAFASRRRSDFGQHQGQQENGLVIGVLSPKGGVGKTTIATNVAVGLGKLAPMSVVIVDLDLQFGDVATGLYLNPEYSVLDAVSGSATQDSMVLKAFLTVHPSGIYALCAPRNPADADRISTEQITQLLQQLAAEFRYVVVDTGPGLSEHSLAALEQCTDAIWVTGMDVPSVRGLRTGLDLLGRLNLLPESRHVVLNFADSKTGLSVQDVEATLGAPVDISIPRSRALSLATNRGVPLLQENVRDPATKNLRSLVQRFDHQWRAKSQRKMHRRVVI</sequence>
<dbReference type="GO" id="GO:0016887">
    <property type="term" value="F:ATP hydrolysis activity"/>
    <property type="evidence" value="ECO:0007669"/>
    <property type="project" value="TreeGrafter"/>
</dbReference>
<dbReference type="SUPFAM" id="SSF52540">
    <property type="entry name" value="P-loop containing nucleoside triphosphate hydrolases"/>
    <property type="match status" value="1"/>
</dbReference>
<dbReference type="AlphaFoldDB" id="A0A3A5MF15"/>
<dbReference type="PANTHER" id="PTHR43384">
    <property type="entry name" value="SEPTUM SITE-DETERMINING PROTEIN MIND HOMOLOG, CHLOROPLASTIC-RELATED"/>
    <property type="match status" value="1"/>
</dbReference>
<proteinExistence type="predicted"/>
<evidence type="ECO:0000313" key="2">
    <source>
        <dbReference type="EMBL" id="RJT82953.1"/>
    </source>
</evidence>
<protein>
    <submittedName>
        <fullName evidence="2">MinD/ParA family protein</fullName>
    </submittedName>
</protein>
<dbReference type="OrthoDB" id="3448281at2"/>
<dbReference type="GO" id="GO:0005524">
    <property type="term" value="F:ATP binding"/>
    <property type="evidence" value="ECO:0007669"/>
    <property type="project" value="TreeGrafter"/>
</dbReference>
<comment type="caution">
    <text evidence="2">The sequence shown here is derived from an EMBL/GenBank/DDBJ whole genome shotgun (WGS) entry which is preliminary data.</text>
</comment>